<evidence type="ECO:0000313" key="2">
    <source>
        <dbReference type="Proteomes" id="UP000215335"/>
    </source>
</evidence>
<proteinExistence type="predicted"/>
<dbReference type="AlphaFoldDB" id="A0A232FKQ6"/>
<reference evidence="1 2" key="1">
    <citation type="journal article" date="2017" name="Curr. Biol.">
        <title>The Evolution of Venom by Co-option of Single-Copy Genes.</title>
        <authorList>
            <person name="Martinson E.O."/>
            <person name="Mrinalini"/>
            <person name="Kelkar Y.D."/>
            <person name="Chang C.H."/>
            <person name="Werren J.H."/>
        </authorList>
    </citation>
    <scope>NUCLEOTIDE SEQUENCE [LARGE SCALE GENOMIC DNA]</scope>
    <source>
        <strain evidence="1 2">Alberta</strain>
        <tissue evidence="1">Whole body</tissue>
    </source>
</reference>
<dbReference type="Proteomes" id="UP000215335">
    <property type="component" value="Unassembled WGS sequence"/>
</dbReference>
<accession>A0A232FKQ6</accession>
<sequence>MQTISAGHLLFHSLRVTLFMRINNYL</sequence>
<comment type="caution">
    <text evidence="1">The sequence shown here is derived from an EMBL/GenBank/DDBJ whole genome shotgun (WGS) entry which is preliminary data.</text>
</comment>
<evidence type="ECO:0000313" key="1">
    <source>
        <dbReference type="EMBL" id="OXU31242.1"/>
    </source>
</evidence>
<organism evidence="1 2">
    <name type="scientific">Trichomalopsis sarcophagae</name>
    <dbReference type="NCBI Taxonomy" id="543379"/>
    <lineage>
        <taxon>Eukaryota</taxon>
        <taxon>Metazoa</taxon>
        <taxon>Ecdysozoa</taxon>
        <taxon>Arthropoda</taxon>
        <taxon>Hexapoda</taxon>
        <taxon>Insecta</taxon>
        <taxon>Pterygota</taxon>
        <taxon>Neoptera</taxon>
        <taxon>Endopterygota</taxon>
        <taxon>Hymenoptera</taxon>
        <taxon>Apocrita</taxon>
        <taxon>Proctotrupomorpha</taxon>
        <taxon>Chalcidoidea</taxon>
        <taxon>Pteromalidae</taxon>
        <taxon>Pteromalinae</taxon>
        <taxon>Trichomalopsis</taxon>
    </lineage>
</organism>
<gene>
    <name evidence="1" type="ORF">TSAR_014776</name>
</gene>
<keyword evidence="2" id="KW-1185">Reference proteome</keyword>
<name>A0A232FKQ6_9HYME</name>
<protein>
    <submittedName>
        <fullName evidence="1">Uncharacterized protein</fullName>
    </submittedName>
</protein>
<dbReference type="EMBL" id="NNAY01000075">
    <property type="protein sequence ID" value="OXU31242.1"/>
    <property type="molecule type" value="Genomic_DNA"/>
</dbReference>